<evidence type="ECO:0000256" key="10">
    <source>
        <dbReference type="HAMAP-Rule" id="MF_00033"/>
    </source>
</evidence>
<dbReference type="Pfam" id="PF03033">
    <property type="entry name" value="Glyco_transf_28"/>
    <property type="match status" value="1"/>
</dbReference>
<evidence type="ECO:0000256" key="8">
    <source>
        <dbReference type="ARBA" id="ARBA00023306"/>
    </source>
</evidence>
<comment type="similarity">
    <text evidence="10">Belongs to the glycosyltransferase 28 family. MurG subfamily.</text>
</comment>
<gene>
    <name evidence="10" type="primary">murG</name>
    <name evidence="14" type="ORF">N1032_07175</name>
</gene>
<dbReference type="PANTHER" id="PTHR21015">
    <property type="entry name" value="UDP-N-ACETYLGLUCOSAMINE--N-ACETYLMURAMYL-(PENTAPEPTIDE) PYROPHOSPHORYL-UNDECAPRENOL N-ACETYLGLUCOSAMINE TRANSFERASE 1"/>
    <property type="match status" value="1"/>
</dbReference>
<reference evidence="14" key="1">
    <citation type="submission" date="2022-08" db="EMBL/GenBank/DDBJ databases">
        <authorList>
            <person name="Deng Y."/>
            <person name="Han X.-F."/>
            <person name="Zhang Y.-Q."/>
        </authorList>
    </citation>
    <scope>NUCLEOTIDE SEQUENCE</scope>
    <source>
        <strain evidence="14">CPCC 203386</strain>
    </source>
</reference>
<comment type="pathway">
    <text evidence="10">Cell wall biogenesis; peptidoglycan biosynthesis.</text>
</comment>
<evidence type="ECO:0000256" key="11">
    <source>
        <dbReference type="SAM" id="MobiDB-lite"/>
    </source>
</evidence>
<keyword evidence="6 10" id="KW-0573">Peptidoglycan synthesis</keyword>
<dbReference type="Pfam" id="PF04101">
    <property type="entry name" value="Glyco_tran_28_C"/>
    <property type="match status" value="1"/>
</dbReference>
<keyword evidence="7 10" id="KW-0472">Membrane</keyword>
<proteinExistence type="inferred from homology"/>
<dbReference type="CDD" id="cd03785">
    <property type="entry name" value="GT28_MurG"/>
    <property type="match status" value="1"/>
</dbReference>
<keyword evidence="1 10" id="KW-1003">Cell membrane</keyword>
<keyword evidence="5 10" id="KW-0133">Cell shape</keyword>
<evidence type="ECO:0000256" key="7">
    <source>
        <dbReference type="ARBA" id="ARBA00023136"/>
    </source>
</evidence>
<evidence type="ECO:0000259" key="13">
    <source>
        <dbReference type="Pfam" id="PF04101"/>
    </source>
</evidence>
<dbReference type="SUPFAM" id="SSF53756">
    <property type="entry name" value="UDP-Glycosyltransferase/glycogen phosphorylase"/>
    <property type="match status" value="1"/>
</dbReference>
<comment type="catalytic activity">
    <reaction evidence="10">
        <text>di-trans,octa-cis-undecaprenyl diphospho-N-acetyl-alpha-D-muramoyl-L-alanyl-D-glutamyl-meso-2,6-diaminopimeloyl-D-alanyl-D-alanine + UDP-N-acetyl-alpha-D-glucosamine = di-trans,octa-cis-undecaprenyl diphospho-[N-acetyl-alpha-D-glucosaminyl-(1-&gt;4)]-N-acetyl-alpha-D-muramoyl-L-alanyl-D-glutamyl-meso-2,6-diaminopimeloyl-D-alanyl-D-alanine + UDP + H(+)</text>
        <dbReference type="Rhea" id="RHEA:31227"/>
        <dbReference type="ChEBI" id="CHEBI:15378"/>
        <dbReference type="ChEBI" id="CHEBI:57705"/>
        <dbReference type="ChEBI" id="CHEBI:58223"/>
        <dbReference type="ChEBI" id="CHEBI:61387"/>
        <dbReference type="ChEBI" id="CHEBI:61388"/>
        <dbReference type="EC" id="2.4.1.227"/>
    </reaction>
</comment>
<dbReference type="InterPro" id="IPR004276">
    <property type="entry name" value="GlycoTrans_28_N"/>
</dbReference>
<feature type="region of interest" description="Disordered" evidence="11">
    <location>
        <begin position="364"/>
        <end position="386"/>
    </location>
</feature>
<evidence type="ECO:0000259" key="12">
    <source>
        <dbReference type="Pfam" id="PF03033"/>
    </source>
</evidence>
<keyword evidence="8 10" id="KW-0131">Cell cycle</keyword>
<dbReference type="Proteomes" id="UP001165586">
    <property type="component" value="Unassembled WGS sequence"/>
</dbReference>
<comment type="function">
    <text evidence="10">Cell wall formation. Catalyzes the transfer of a GlcNAc subunit on undecaprenyl-pyrophosphoryl-MurNAc-pentapeptide (lipid intermediate I) to form undecaprenyl-pyrophosphoryl-MurNAc-(pentapeptide)GlcNAc (lipid intermediate II).</text>
</comment>
<dbReference type="GO" id="GO:0016740">
    <property type="term" value="F:transferase activity"/>
    <property type="evidence" value="ECO:0007669"/>
    <property type="project" value="UniProtKB-KW"/>
</dbReference>
<evidence type="ECO:0000256" key="6">
    <source>
        <dbReference type="ARBA" id="ARBA00022984"/>
    </source>
</evidence>
<dbReference type="PANTHER" id="PTHR21015:SF22">
    <property type="entry name" value="GLYCOSYLTRANSFERASE"/>
    <property type="match status" value="1"/>
</dbReference>
<dbReference type="EC" id="2.4.1.227" evidence="10"/>
<dbReference type="InterPro" id="IPR007235">
    <property type="entry name" value="Glyco_trans_28_C"/>
</dbReference>
<dbReference type="HAMAP" id="MF_00033">
    <property type="entry name" value="MurG"/>
    <property type="match status" value="1"/>
</dbReference>
<evidence type="ECO:0000256" key="3">
    <source>
        <dbReference type="ARBA" id="ARBA00022676"/>
    </source>
</evidence>
<keyword evidence="9 10" id="KW-0961">Cell wall biogenesis/degradation</keyword>
<feature type="binding site" evidence="10">
    <location>
        <position position="292"/>
    </location>
    <ligand>
        <name>UDP-N-acetyl-alpha-D-glucosamine</name>
        <dbReference type="ChEBI" id="CHEBI:57705"/>
    </ligand>
</feature>
<dbReference type="EMBL" id="JANLCJ010000002">
    <property type="protein sequence ID" value="MCS5733517.1"/>
    <property type="molecule type" value="Genomic_DNA"/>
</dbReference>
<evidence type="ECO:0000313" key="15">
    <source>
        <dbReference type="Proteomes" id="UP001165586"/>
    </source>
</evidence>
<feature type="domain" description="Glycosyltransferase family 28 N-terminal" evidence="12">
    <location>
        <begin position="5"/>
        <end position="138"/>
    </location>
</feature>
<feature type="compositionally biased region" description="Basic and acidic residues" evidence="11">
    <location>
        <begin position="375"/>
        <end position="386"/>
    </location>
</feature>
<feature type="binding site" evidence="10">
    <location>
        <begin position="11"/>
        <end position="13"/>
    </location>
    <ligand>
        <name>UDP-N-acetyl-alpha-D-glucosamine</name>
        <dbReference type="ChEBI" id="CHEBI:57705"/>
    </ligand>
</feature>
<evidence type="ECO:0000256" key="5">
    <source>
        <dbReference type="ARBA" id="ARBA00022960"/>
    </source>
</evidence>
<dbReference type="Gene3D" id="3.40.50.2000">
    <property type="entry name" value="Glycogen Phosphorylase B"/>
    <property type="match status" value="2"/>
</dbReference>
<name>A0ABT2H0R0_9MICO</name>
<evidence type="ECO:0000256" key="4">
    <source>
        <dbReference type="ARBA" id="ARBA00022679"/>
    </source>
</evidence>
<protein>
    <recommendedName>
        <fullName evidence="10">UDP-N-acetylglucosamine--N-acetylmuramyl-(pentapeptide) pyrophosphoryl-undecaprenol N-acetylglucosamine transferase</fullName>
        <ecNumber evidence="10">2.4.1.227</ecNumber>
    </recommendedName>
    <alternativeName>
        <fullName evidence="10">Undecaprenyl-PP-MurNAc-pentapeptide-UDPGlcNAc GlcNAc transferase</fullName>
    </alternativeName>
</protein>
<keyword evidence="2 10" id="KW-0132">Cell division</keyword>
<evidence type="ECO:0000313" key="14">
    <source>
        <dbReference type="EMBL" id="MCS5733517.1"/>
    </source>
</evidence>
<feature type="binding site" evidence="10">
    <location>
        <position position="200"/>
    </location>
    <ligand>
        <name>UDP-N-acetyl-alpha-D-glucosamine</name>
        <dbReference type="ChEBI" id="CHEBI:57705"/>
    </ligand>
</feature>
<feature type="domain" description="Glycosyl transferase family 28 C-terminal" evidence="13">
    <location>
        <begin position="193"/>
        <end position="341"/>
    </location>
</feature>
<organism evidence="14 15">
    <name type="scientific">Herbiconiux daphne</name>
    <dbReference type="NCBI Taxonomy" id="2970914"/>
    <lineage>
        <taxon>Bacteria</taxon>
        <taxon>Bacillati</taxon>
        <taxon>Actinomycetota</taxon>
        <taxon>Actinomycetes</taxon>
        <taxon>Micrococcales</taxon>
        <taxon>Microbacteriaceae</taxon>
        <taxon>Herbiconiux</taxon>
    </lineage>
</organism>
<accession>A0ABT2H0R0</accession>
<evidence type="ECO:0000256" key="9">
    <source>
        <dbReference type="ARBA" id="ARBA00023316"/>
    </source>
</evidence>
<evidence type="ECO:0000256" key="1">
    <source>
        <dbReference type="ARBA" id="ARBA00022475"/>
    </source>
</evidence>
<keyword evidence="3 10" id="KW-0328">Glycosyltransferase</keyword>
<feature type="binding site" evidence="10">
    <location>
        <position position="125"/>
    </location>
    <ligand>
        <name>UDP-N-acetyl-alpha-D-glucosamine</name>
        <dbReference type="ChEBI" id="CHEBI:57705"/>
    </ligand>
</feature>
<evidence type="ECO:0000256" key="2">
    <source>
        <dbReference type="ARBA" id="ARBA00022618"/>
    </source>
</evidence>
<comment type="subcellular location">
    <subcellularLocation>
        <location evidence="10">Cell membrane</location>
        <topology evidence="10">Peripheral membrane protein</topology>
        <orientation evidence="10">Cytoplasmic side</orientation>
    </subcellularLocation>
</comment>
<comment type="caution">
    <text evidence="10">Lacks conserved residue(s) required for the propagation of feature annotation.</text>
</comment>
<comment type="caution">
    <text evidence="14">The sequence shown here is derived from an EMBL/GenBank/DDBJ whole genome shotgun (WGS) entry which is preliminary data.</text>
</comment>
<dbReference type="RefSeq" id="WP_259538335.1">
    <property type="nucleotide sequence ID" value="NZ_JANLCJ010000002.1"/>
</dbReference>
<keyword evidence="15" id="KW-1185">Reference proteome</keyword>
<feature type="binding site" evidence="10">
    <location>
        <position position="162"/>
    </location>
    <ligand>
        <name>UDP-N-acetyl-alpha-D-glucosamine</name>
        <dbReference type="ChEBI" id="CHEBI:57705"/>
    </ligand>
</feature>
<dbReference type="InterPro" id="IPR006009">
    <property type="entry name" value="GlcNAc_MurG"/>
</dbReference>
<keyword evidence="4 10" id="KW-0808">Transferase</keyword>
<sequence>MTTYLLAGGGTAGHVNPLLATADELRRRDPAAEIVVLGTAEGLEARLVPERGYELVTIPKLPFPRRPNAAALRFPGAFRRTIARVASIIADRHVDVVVGFGGYASAPAYLGARKAHVPFVIHEANAKPGLANRLGARFSPWVGVSFASTRLPHATLVGMPLRREITSLADAGARAAAATEAHGVFGLDPARPTLLVTGGSLGARRINATVHATAAQVLAAGWNVLHIAGGRAEVTDPGLPGYVFLDYCDRMDLALAVADFAVSRAGGSTLSEFGALGVPGVLVPYPVGNGEQRFNAHDLVSAGGALLVADAEFVPAWVSRELVPLLGDRDRIALMAAHAREVGIPDGDVRLAALIDQAVAGAVDGTPGGTSGPAARHDDLNGKDSA</sequence>